<dbReference type="OrthoDB" id="7021192at2"/>
<keyword evidence="4 5" id="KW-0472">Membrane</keyword>
<comment type="caution">
    <text evidence="6">The sequence shown here is derived from an EMBL/GenBank/DDBJ whole genome shotgun (WGS) entry which is preliminary data.</text>
</comment>
<dbReference type="EMBL" id="QUMO01000003">
    <property type="protein sequence ID" value="REF86047.1"/>
    <property type="molecule type" value="Genomic_DNA"/>
</dbReference>
<proteinExistence type="predicted"/>
<dbReference type="Proteomes" id="UP000256900">
    <property type="component" value="Unassembled WGS sequence"/>
</dbReference>
<evidence type="ECO:0000256" key="5">
    <source>
        <dbReference type="SAM" id="Phobius"/>
    </source>
</evidence>
<evidence type="ECO:0000256" key="2">
    <source>
        <dbReference type="ARBA" id="ARBA00022692"/>
    </source>
</evidence>
<evidence type="ECO:0000256" key="1">
    <source>
        <dbReference type="ARBA" id="ARBA00022475"/>
    </source>
</evidence>
<evidence type="ECO:0000256" key="4">
    <source>
        <dbReference type="ARBA" id="ARBA00023136"/>
    </source>
</evidence>
<evidence type="ECO:0000313" key="7">
    <source>
        <dbReference type="Proteomes" id="UP000256900"/>
    </source>
</evidence>
<dbReference type="InterPro" id="IPR012451">
    <property type="entry name" value="DUF1656"/>
</dbReference>
<evidence type="ECO:0000313" key="6">
    <source>
        <dbReference type="EMBL" id="REF86047.1"/>
    </source>
</evidence>
<keyword evidence="1" id="KW-1003">Cell membrane</keyword>
<protein>
    <submittedName>
        <fullName evidence="6">Uncharacterized protein DUF1656</fullName>
    </submittedName>
</protein>
<dbReference type="AlphaFoldDB" id="A0A3D9YTW3"/>
<dbReference type="RefSeq" id="WP_115836632.1">
    <property type="nucleotide sequence ID" value="NZ_CP025086.1"/>
</dbReference>
<keyword evidence="7" id="KW-1185">Reference proteome</keyword>
<name>A0A3D9YTW3_9HYPH</name>
<organism evidence="6 7">
    <name type="scientific">Methylovirgula ligni</name>
    <dbReference type="NCBI Taxonomy" id="569860"/>
    <lineage>
        <taxon>Bacteria</taxon>
        <taxon>Pseudomonadati</taxon>
        <taxon>Pseudomonadota</taxon>
        <taxon>Alphaproteobacteria</taxon>
        <taxon>Hyphomicrobiales</taxon>
        <taxon>Beijerinckiaceae</taxon>
        <taxon>Methylovirgula</taxon>
    </lineage>
</organism>
<evidence type="ECO:0000256" key="3">
    <source>
        <dbReference type="ARBA" id="ARBA00022989"/>
    </source>
</evidence>
<feature type="transmembrane region" description="Helical" evidence="5">
    <location>
        <begin position="46"/>
        <end position="64"/>
    </location>
</feature>
<dbReference type="Pfam" id="PF07869">
    <property type="entry name" value="DUF1656"/>
    <property type="match status" value="1"/>
</dbReference>
<feature type="transmembrane region" description="Helical" evidence="5">
    <location>
        <begin position="6"/>
        <end position="25"/>
    </location>
</feature>
<reference evidence="6 7" key="1">
    <citation type="submission" date="2018-08" db="EMBL/GenBank/DDBJ databases">
        <title>Genomic Encyclopedia of Type Strains, Phase IV (KMG-IV): sequencing the most valuable type-strain genomes for metagenomic binning, comparative biology and taxonomic classification.</title>
        <authorList>
            <person name="Goeker M."/>
        </authorList>
    </citation>
    <scope>NUCLEOTIDE SEQUENCE [LARGE SCALE GENOMIC DNA]</scope>
    <source>
        <strain evidence="6 7">BW863</strain>
    </source>
</reference>
<gene>
    <name evidence="6" type="ORF">DES32_2090</name>
</gene>
<accession>A0A3D9YTW3</accession>
<keyword evidence="3 5" id="KW-1133">Transmembrane helix</keyword>
<sequence>MSGEFDIIGVFIPTLGIWMLIAFALTAMLRRILAACHFYNLVWHRALFDLALYVVTLGLVVFIAQEFTT</sequence>
<keyword evidence="2 5" id="KW-0812">Transmembrane</keyword>